<evidence type="ECO:0000313" key="2">
    <source>
        <dbReference type="EMBL" id="QOZ71078.1"/>
    </source>
</evidence>
<evidence type="ECO:0000256" key="1">
    <source>
        <dbReference type="SAM" id="MobiDB-lite"/>
    </source>
</evidence>
<feature type="region of interest" description="Disordered" evidence="1">
    <location>
        <begin position="1"/>
        <end position="42"/>
    </location>
</feature>
<reference evidence="2 3" key="1">
    <citation type="submission" date="2018-06" db="EMBL/GenBank/DDBJ databases">
        <title>Comparative genomics of Bradyrhizobium nodulating Arachidis hypogaea.</title>
        <authorList>
            <person name="Li Y."/>
        </authorList>
    </citation>
    <scope>NUCLEOTIDE SEQUENCE [LARGE SCALE GENOMIC DNA]</scope>
    <source>
        <strain evidence="2 3">CCBAU 051107</strain>
    </source>
</reference>
<accession>A0AAE7TJH7</accession>
<gene>
    <name evidence="2" type="ORF">WN72_35785</name>
</gene>
<dbReference type="Proteomes" id="UP000594015">
    <property type="component" value="Chromosome"/>
</dbReference>
<evidence type="ECO:0000313" key="3">
    <source>
        <dbReference type="Proteomes" id="UP000594015"/>
    </source>
</evidence>
<dbReference type="RefSeq" id="WP_092221070.1">
    <property type="nucleotide sequence ID" value="NZ_CP030050.1"/>
</dbReference>
<dbReference type="KEGG" id="barh:WN72_35785"/>
<organism evidence="2 3">
    <name type="scientific">Bradyrhizobium arachidis</name>
    <dbReference type="NCBI Taxonomy" id="858423"/>
    <lineage>
        <taxon>Bacteria</taxon>
        <taxon>Pseudomonadati</taxon>
        <taxon>Pseudomonadota</taxon>
        <taxon>Alphaproteobacteria</taxon>
        <taxon>Hyphomicrobiales</taxon>
        <taxon>Nitrobacteraceae</taxon>
        <taxon>Bradyrhizobium</taxon>
    </lineage>
</organism>
<dbReference type="AlphaFoldDB" id="A0AAE7TJH7"/>
<dbReference type="EMBL" id="CP030050">
    <property type="protein sequence ID" value="QOZ71078.1"/>
    <property type="molecule type" value="Genomic_DNA"/>
</dbReference>
<name>A0AAE7TJH7_9BRAD</name>
<protein>
    <submittedName>
        <fullName evidence="2">Uncharacterized protein</fullName>
    </submittedName>
</protein>
<sequence>MSDRPASWRMPTPKQMEKLAKTMVNPPAKESPRGPQDPMPEEYWRSVLNDVPADAKPVARSAAPRLSDLPQHVLRVSCRRCERIVEIQKADAVRLYGQHAIWKEVGQRLLNNTCQSRTGRYEEDGCWPAFEPV</sequence>
<proteinExistence type="predicted"/>